<sequence length="82" mass="8520">MEVDSPSNSEASDDGAVKRLEAKAKAVVSELRMTTLEVAGVVPDPTSTGLGFEGSQACEIDFGGLFAPSKYAELSPTKEVEA</sequence>
<name>A0A8J5RZR7_ZIZPA</name>
<evidence type="ECO:0000313" key="2">
    <source>
        <dbReference type="Proteomes" id="UP000729402"/>
    </source>
</evidence>
<keyword evidence="2" id="KW-1185">Reference proteome</keyword>
<gene>
    <name evidence="1" type="ORF">GUJ93_ZPchr0004g40109</name>
</gene>
<dbReference type="Proteomes" id="UP000729402">
    <property type="component" value="Unassembled WGS sequence"/>
</dbReference>
<evidence type="ECO:0000313" key="1">
    <source>
        <dbReference type="EMBL" id="KAG8065300.1"/>
    </source>
</evidence>
<dbReference type="EMBL" id="JAAALK010000285">
    <property type="protein sequence ID" value="KAG8065300.1"/>
    <property type="molecule type" value="Genomic_DNA"/>
</dbReference>
<accession>A0A8J5RZR7</accession>
<reference evidence="1" key="2">
    <citation type="submission" date="2021-02" db="EMBL/GenBank/DDBJ databases">
        <authorList>
            <person name="Kimball J.A."/>
            <person name="Haas M.W."/>
            <person name="Macchietto M."/>
            <person name="Kono T."/>
            <person name="Duquette J."/>
            <person name="Shao M."/>
        </authorList>
    </citation>
    <scope>NUCLEOTIDE SEQUENCE</scope>
    <source>
        <tissue evidence="1">Fresh leaf tissue</tissue>
    </source>
</reference>
<protein>
    <submittedName>
        <fullName evidence="1">Uncharacterized protein</fullName>
    </submittedName>
</protein>
<reference evidence="1" key="1">
    <citation type="journal article" date="2021" name="bioRxiv">
        <title>Whole Genome Assembly and Annotation of Northern Wild Rice, Zizania palustris L., Supports a Whole Genome Duplication in the Zizania Genus.</title>
        <authorList>
            <person name="Haas M."/>
            <person name="Kono T."/>
            <person name="Macchietto M."/>
            <person name="Millas R."/>
            <person name="McGilp L."/>
            <person name="Shao M."/>
            <person name="Duquette J."/>
            <person name="Hirsch C.N."/>
            <person name="Kimball J."/>
        </authorList>
    </citation>
    <scope>NUCLEOTIDE SEQUENCE</scope>
    <source>
        <tissue evidence="1">Fresh leaf tissue</tissue>
    </source>
</reference>
<comment type="caution">
    <text evidence="1">The sequence shown here is derived from an EMBL/GenBank/DDBJ whole genome shotgun (WGS) entry which is preliminary data.</text>
</comment>
<proteinExistence type="predicted"/>
<organism evidence="1 2">
    <name type="scientific">Zizania palustris</name>
    <name type="common">Northern wild rice</name>
    <dbReference type="NCBI Taxonomy" id="103762"/>
    <lineage>
        <taxon>Eukaryota</taxon>
        <taxon>Viridiplantae</taxon>
        <taxon>Streptophyta</taxon>
        <taxon>Embryophyta</taxon>
        <taxon>Tracheophyta</taxon>
        <taxon>Spermatophyta</taxon>
        <taxon>Magnoliopsida</taxon>
        <taxon>Liliopsida</taxon>
        <taxon>Poales</taxon>
        <taxon>Poaceae</taxon>
        <taxon>BOP clade</taxon>
        <taxon>Oryzoideae</taxon>
        <taxon>Oryzeae</taxon>
        <taxon>Zizaniinae</taxon>
        <taxon>Zizania</taxon>
    </lineage>
</organism>
<dbReference type="AlphaFoldDB" id="A0A8J5RZR7"/>